<evidence type="ECO:0000256" key="9">
    <source>
        <dbReference type="ARBA" id="ARBA00023324"/>
    </source>
</evidence>
<keyword evidence="9" id="KW-0376">Hydrogen peroxide</keyword>
<dbReference type="Proteomes" id="UP001140206">
    <property type="component" value="Chromosome 5"/>
</dbReference>
<dbReference type="Gene3D" id="1.10.520.10">
    <property type="match status" value="1"/>
</dbReference>
<evidence type="ECO:0000313" key="14">
    <source>
        <dbReference type="EMBL" id="KAJ4752327.1"/>
    </source>
</evidence>
<reference evidence="14" key="1">
    <citation type="submission" date="2022-08" db="EMBL/GenBank/DDBJ databases">
        <authorList>
            <person name="Marques A."/>
        </authorList>
    </citation>
    <scope>NUCLEOTIDE SEQUENCE</scope>
    <source>
        <strain evidence="14">RhyPub2mFocal</strain>
        <tissue evidence="14">Leaves</tissue>
    </source>
</reference>
<comment type="cofactor">
    <cofactor evidence="10">
        <name>Ca(2+)</name>
        <dbReference type="ChEBI" id="CHEBI:29108"/>
    </cofactor>
    <text evidence="10">Binds 2 calcium ions per subunit.</text>
</comment>
<dbReference type="GO" id="GO:0020037">
    <property type="term" value="F:heme binding"/>
    <property type="evidence" value="ECO:0007669"/>
    <property type="project" value="InterPro"/>
</dbReference>
<dbReference type="GO" id="GO:0140825">
    <property type="term" value="F:lactoperoxidase activity"/>
    <property type="evidence" value="ECO:0007669"/>
    <property type="project" value="UniProtKB-EC"/>
</dbReference>
<dbReference type="AlphaFoldDB" id="A0AAV8CDC5"/>
<dbReference type="Gene3D" id="1.10.420.10">
    <property type="entry name" value="Peroxidase, domain 2"/>
    <property type="match status" value="1"/>
</dbReference>
<evidence type="ECO:0000256" key="6">
    <source>
        <dbReference type="ARBA" id="ARBA00022837"/>
    </source>
</evidence>
<organism evidence="14 15">
    <name type="scientific">Rhynchospora pubera</name>
    <dbReference type="NCBI Taxonomy" id="906938"/>
    <lineage>
        <taxon>Eukaryota</taxon>
        <taxon>Viridiplantae</taxon>
        <taxon>Streptophyta</taxon>
        <taxon>Embryophyta</taxon>
        <taxon>Tracheophyta</taxon>
        <taxon>Spermatophyta</taxon>
        <taxon>Magnoliopsida</taxon>
        <taxon>Liliopsida</taxon>
        <taxon>Poales</taxon>
        <taxon>Cyperaceae</taxon>
        <taxon>Cyperoideae</taxon>
        <taxon>Rhynchosporeae</taxon>
        <taxon>Rhynchospora</taxon>
    </lineage>
</organism>
<feature type="compositionally biased region" description="Polar residues" evidence="12">
    <location>
        <begin position="1"/>
        <end position="10"/>
    </location>
</feature>
<accession>A0AAV8CDC5</accession>
<evidence type="ECO:0000259" key="13">
    <source>
        <dbReference type="PROSITE" id="PS50873"/>
    </source>
</evidence>
<keyword evidence="6 10" id="KW-0106">Calcium</keyword>
<protein>
    <submittedName>
        <fullName evidence="14">Peroxidase</fullName>
    </submittedName>
</protein>
<dbReference type="GO" id="GO:0006979">
    <property type="term" value="P:response to oxidative stress"/>
    <property type="evidence" value="ECO:0007669"/>
    <property type="project" value="InterPro"/>
</dbReference>
<dbReference type="GO" id="GO:0046872">
    <property type="term" value="F:metal ion binding"/>
    <property type="evidence" value="ECO:0007669"/>
    <property type="project" value="UniProtKB-KW"/>
</dbReference>
<feature type="region of interest" description="Disordered" evidence="12">
    <location>
        <begin position="1"/>
        <end position="20"/>
    </location>
</feature>
<dbReference type="EMBL" id="JAMFTS010000005">
    <property type="protein sequence ID" value="KAJ4752327.1"/>
    <property type="molecule type" value="Genomic_DNA"/>
</dbReference>
<feature type="binding site" evidence="10">
    <location>
        <position position="18"/>
    </location>
    <ligand>
        <name>Ca(2+)</name>
        <dbReference type="ChEBI" id="CHEBI:29108"/>
        <label>2</label>
    </ligand>
</feature>
<comment type="caution">
    <text evidence="14">The sequence shown here is derived from an EMBL/GenBank/DDBJ whole genome shotgun (WGS) entry which is preliminary data.</text>
</comment>
<dbReference type="Pfam" id="PF00141">
    <property type="entry name" value="peroxidase"/>
    <property type="match status" value="1"/>
</dbReference>
<dbReference type="PANTHER" id="PTHR31517:SF51">
    <property type="entry name" value="PEROXIDASE 55"/>
    <property type="match status" value="1"/>
</dbReference>
<feature type="compositionally biased region" description="Basic and acidic residues" evidence="12">
    <location>
        <begin position="11"/>
        <end position="20"/>
    </location>
</feature>
<dbReference type="GO" id="GO:0042744">
    <property type="term" value="P:hydrogen peroxide catabolic process"/>
    <property type="evidence" value="ECO:0007669"/>
    <property type="project" value="UniProtKB-KW"/>
</dbReference>
<evidence type="ECO:0000256" key="4">
    <source>
        <dbReference type="ARBA" id="ARBA00022617"/>
    </source>
</evidence>
<proteinExistence type="inferred from homology"/>
<comment type="catalytic activity">
    <reaction evidence="1">
        <text>2 a phenolic donor + H2O2 = 2 a phenolic radical donor + 2 H2O</text>
        <dbReference type="Rhea" id="RHEA:56136"/>
        <dbReference type="ChEBI" id="CHEBI:15377"/>
        <dbReference type="ChEBI" id="CHEBI:16240"/>
        <dbReference type="ChEBI" id="CHEBI:139520"/>
        <dbReference type="ChEBI" id="CHEBI:139521"/>
        <dbReference type="EC" id="1.11.1.7"/>
    </reaction>
</comment>
<gene>
    <name evidence="14" type="ORF">LUZ62_086732</name>
</gene>
<evidence type="ECO:0000256" key="3">
    <source>
        <dbReference type="ARBA" id="ARBA00022559"/>
    </source>
</evidence>
<evidence type="ECO:0000256" key="1">
    <source>
        <dbReference type="ARBA" id="ARBA00000189"/>
    </source>
</evidence>
<evidence type="ECO:0000256" key="8">
    <source>
        <dbReference type="ARBA" id="ARBA00023004"/>
    </source>
</evidence>
<feature type="domain" description="Plant heme peroxidase family profile" evidence="13">
    <location>
        <begin position="1"/>
        <end position="103"/>
    </location>
</feature>
<dbReference type="InterPro" id="IPR000823">
    <property type="entry name" value="Peroxidase_pln"/>
</dbReference>
<evidence type="ECO:0000256" key="12">
    <source>
        <dbReference type="SAM" id="MobiDB-lite"/>
    </source>
</evidence>
<evidence type="ECO:0000256" key="7">
    <source>
        <dbReference type="ARBA" id="ARBA00023002"/>
    </source>
</evidence>
<sequence length="103" mass="11557">MQSLCPQNGDSSKRIPLDKGSENKFDVSYFKNLRDGNGVLESDQRLWSDSNTKSIVQNYAGTIRGLLGLRFDYEFPKSMVKMGEIGVKTGSQGEIRKICSQFN</sequence>
<evidence type="ECO:0000256" key="10">
    <source>
        <dbReference type="PIRSR" id="PIRSR600823-3"/>
    </source>
</evidence>
<dbReference type="SUPFAM" id="SSF48113">
    <property type="entry name" value="Heme-dependent peroxidases"/>
    <property type="match status" value="1"/>
</dbReference>
<evidence type="ECO:0000313" key="15">
    <source>
        <dbReference type="Proteomes" id="UP001140206"/>
    </source>
</evidence>
<feature type="binding site" evidence="10">
    <location>
        <position position="26"/>
    </location>
    <ligand>
        <name>Ca(2+)</name>
        <dbReference type="ChEBI" id="CHEBI:29108"/>
        <label>2</label>
    </ligand>
</feature>
<evidence type="ECO:0000256" key="5">
    <source>
        <dbReference type="ARBA" id="ARBA00022723"/>
    </source>
</evidence>
<keyword evidence="8" id="KW-0408">Iron</keyword>
<dbReference type="InterPro" id="IPR010255">
    <property type="entry name" value="Haem_peroxidase_sf"/>
</dbReference>
<dbReference type="InterPro" id="IPR002016">
    <property type="entry name" value="Haem_peroxidase"/>
</dbReference>
<evidence type="ECO:0000256" key="11">
    <source>
        <dbReference type="RuleBase" id="RU004241"/>
    </source>
</evidence>
<keyword evidence="7" id="KW-0560">Oxidoreductase</keyword>
<dbReference type="PANTHER" id="PTHR31517">
    <property type="match status" value="1"/>
</dbReference>
<comment type="cofactor">
    <cofactor evidence="2">
        <name>heme b</name>
        <dbReference type="ChEBI" id="CHEBI:60344"/>
    </cofactor>
</comment>
<comment type="similarity">
    <text evidence="11">Belongs to the peroxidase family.</text>
</comment>
<dbReference type="PROSITE" id="PS50873">
    <property type="entry name" value="PEROXIDASE_4"/>
    <property type="match status" value="1"/>
</dbReference>
<keyword evidence="3 14" id="KW-0575">Peroxidase</keyword>
<keyword evidence="5 10" id="KW-0479">Metal-binding</keyword>
<name>A0AAV8CDC5_9POAL</name>
<keyword evidence="4" id="KW-0349">Heme</keyword>
<evidence type="ECO:0000256" key="2">
    <source>
        <dbReference type="ARBA" id="ARBA00001970"/>
    </source>
</evidence>
<dbReference type="PRINTS" id="PR00461">
    <property type="entry name" value="PLPEROXIDASE"/>
</dbReference>
<keyword evidence="15" id="KW-1185">Reference proteome</keyword>